<keyword evidence="2" id="KW-1185">Reference proteome</keyword>
<proteinExistence type="predicted"/>
<evidence type="ECO:0000313" key="2">
    <source>
        <dbReference type="Proteomes" id="UP000027616"/>
    </source>
</evidence>
<organism evidence="1 2">
    <name type="scientific">Mucinivorans hirudinis</name>
    <dbReference type="NCBI Taxonomy" id="1433126"/>
    <lineage>
        <taxon>Bacteria</taxon>
        <taxon>Pseudomonadati</taxon>
        <taxon>Bacteroidota</taxon>
        <taxon>Bacteroidia</taxon>
        <taxon>Bacteroidales</taxon>
        <taxon>Rikenellaceae</taxon>
        <taxon>Mucinivorans</taxon>
    </lineage>
</organism>
<dbReference type="Proteomes" id="UP000027616">
    <property type="component" value="Chromosome I"/>
</dbReference>
<evidence type="ECO:0000313" key="1">
    <source>
        <dbReference type="EMBL" id="CDN31254.1"/>
    </source>
</evidence>
<protein>
    <submittedName>
        <fullName evidence="1">Uncharacterized protein</fullName>
    </submittedName>
</protein>
<dbReference type="AlphaFoldDB" id="A0A060RCU3"/>
<dbReference type="HOGENOM" id="CLU_216879_0_0_10"/>
<name>A0A060RCU3_9BACT</name>
<dbReference type="KEGG" id="rbc:BN938_1159"/>
<accession>A0A060RCU3</accession>
<dbReference type="EMBL" id="HG934468">
    <property type="protein sequence ID" value="CDN31254.1"/>
    <property type="molecule type" value="Genomic_DNA"/>
</dbReference>
<sequence>MGIPTGMSICPLCALRPSPAVGCRMQPAAWGGGGLPDFRRKSA</sequence>
<gene>
    <name evidence="1" type="ORF">BN938_1159</name>
</gene>
<reference evidence="1 2" key="1">
    <citation type="journal article" date="2015" name="Genome Announc.">
        <title>Complete Genome Sequence of the Novel Leech Symbiont Mucinivorans hirudinis M3T.</title>
        <authorList>
            <person name="Nelson M.C."/>
            <person name="Bomar L."/>
            <person name="Graf J."/>
        </authorList>
    </citation>
    <scope>NUCLEOTIDE SEQUENCE [LARGE SCALE GENOMIC DNA]</scope>
    <source>
        <strain evidence="2">M3</strain>
    </source>
</reference>